<name>A0ABM1MIM9_NICVS</name>
<dbReference type="RefSeq" id="XP_017774430.1">
    <property type="nucleotide sequence ID" value="XM_017918941.1"/>
</dbReference>
<evidence type="ECO:0000256" key="12">
    <source>
        <dbReference type="ARBA" id="ARBA00048336"/>
    </source>
</evidence>
<evidence type="ECO:0000256" key="4">
    <source>
        <dbReference type="ARBA" id="ARBA00022787"/>
    </source>
</evidence>
<gene>
    <name evidence="14 15" type="primary">LOC108561133</name>
</gene>
<dbReference type="EC" id="3.1.3.16" evidence="3"/>
<comment type="similarity">
    <text evidence="2">Belongs to the phosphoglycerate mutase family. BPG-dependent PGAM subfamily.</text>
</comment>
<dbReference type="SMART" id="SM00855">
    <property type="entry name" value="PGAM"/>
    <property type="match status" value="1"/>
</dbReference>
<comment type="catalytic activity">
    <reaction evidence="12">
        <text>O-phospho-L-threonyl-[protein] + H2O = L-threonyl-[protein] + phosphate</text>
        <dbReference type="Rhea" id="RHEA:47004"/>
        <dbReference type="Rhea" id="RHEA-COMP:11060"/>
        <dbReference type="Rhea" id="RHEA-COMP:11605"/>
        <dbReference type="ChEBI" id="CHEBI:15377"/>
        <dbReference type="ChEBI" id="CHEBI:30013"/>
        <dbReference type="ChEBI" id="CHEBI:43474"/>
        <dbReference type="ChEBI" id="CHEBI:61977"/>
        <dbReference type="EC" id="3.1.3.16"/>
    </reaction>
</comment>
<evidence type="ECO:0000256" key="2">
    <source>
        <dbReference type="ARBA" id="ARBA00006717"/>
    </source>
</evidence>
<accession>A0ABM1MIM9</accession>
<dbReference type="InterPro" id="IPR051021">
    <property type="entry name" value="Mito_Ser/Thr_phosphatase"/>
</dbReference>
<evidence type="ECO:0000256" key="1">
    <source>
        <dbReference type="ARBA" id="ARBA00004294"/>
    </source>
</evidence>
<dbReference type="Pfam" id="PF00300">
    <property type="entry name" value="His_Phos_1"/>
    <property type="match status" value="2"/>
</dbReference>
<sequence length="279" mass="31554">MPAFTKLQKVVLSLGAFSGAAIYYINQSEDRTALASWTTNYIPSVEWDNNWDRRSPHNLVHPKKLNNSAHSENEINKQLEMKKPKATRHIILIRHGQYNTDGETDKERVLTDLGRMQALSTGERLKELGFPFTDMVKSTMSRAQETGTLISKALPSVPVENSDLLREGAPVPPEPPIGDWKPEPHQFFTDGARIEAAFREYFYRASHSQDENSYTILVCHANVIRYFVCRALQFPAEGWLRISLNHGSITWMSITPSGRVILRCLGDTGHMSPAMITSR</sequence>
<keyword evidence="4" id="KW-0496">Mitochondrion</keyword>
<evidence type="ECO:0000313" key="13">
    <source>
        <dbReference type="Proteomes" id="UP000695000"/>
    </source>
</evidence>
<evidence type="ECO:0000313" key="15">
    <source>
        <dbReference type="RefSeq" id="XP_017774430.1"/>
    </source>
</evidence>
<dbReference type="Gene3D" id="3.40.50.1240">
    <property type="entry name" value="Phosphoglycerate mutase-like"/>
    <property type="match status" value="1"/>
</dbReference>
<dbReference type="PANTHER" id="PTHR20935:SF0">
    <property type="entry name" value="SERINE_THREONINE-PROTEIN PHOSPHATASE PGAM5, MITOCHONDRIAL"/>
    <property type="match status" value="1"/>
</dbReference>
<organism evidence="13 14">
    <name type="scientific">Nicrophorus vespilloides</name>
    <name type="common">Boreal carrion beetle</name>
    <dbReference type="NCBI Taxonomy" id="110193"/>
    <lineage>
        <taxon>Eukaryota</taxon>
        <taxon>Metazoa</taxon>
        <taxon>Ecdysozoa</taxon>
        <taxon>Arthropoda</taxon>
        <taxon>Hexapoda</taxon>
        <taxon>Insecta</taxon>
        <taxon>Pterygota</taxon>
        <taxon>Neoptera</taxon>
        <taxon>Endopterygota</taxon>
        <taxon>Coleoptera</taxon>
        <taxon>Polyphaga</taxon>
        <taxon>Staphyliniformia</taxon>
        <taxon>Silphidae</taxon>
        <taxon>Nicrophorinae</taxon>
        <taxon>Nicrophorus</taxon>
    </lineage>
</organism>
<dbReference type="SUPFAM" id="SSF53254">
    <property type="entry name" value="Phosphoglycerate mutase-like"/>
    <property type="match status" value="1"/>
</dbReference>
<dbReference type="Proteomes" id="UP000695000">
    <property type="component" value="Unplaced"/>
</dbReference>
<dbReference type="InterPro" id="IPR013078">
    <property type="entry name" value="His_Pase_superF_clade-1"/>
</dbReference>
<proteinExistence type="inferred from homology"/>
<dbReference type="RefSeq" id="XP_017774429.1">
    <property type="nucleotide sequence ID" value="XM_017918940.1"/>
</dbReference>
<comment type="subcellular location">
    <subcellularLocation>
        <location evidence="1">Mitochondrion outer membrane</location>
    </subcellularLocation>
</comment>
<comment type="catalytic activity">
    <reaction evidence="11">
        <text>O-phospho-L-seryl-[protein] + H2O = L-seryl-[protein] + phosphate</text>
        <dbReference type="Rhea" id="RHEA:20629"/>
        <dbReference type="Rhea" id="RHEA-COMP:9863"/>
        <dbReference type="Rhea" id="RHEA-COMP:11604"/>
        <dbReference type="ChEBI" id="CHEBI:15377"/>
        <dbReference type="ChEBI" id="CHEBI:29999"/>
        <dbReference type="ChEBI" id="CHEBI:43474"/>
        <dbReference type="ChEBI" id="CHEBI:83421"/>
        <dbReference type="EC" id="3.1.3.16"/>
    </reaction>
</comment>
<dbReference type="CDD" id="cd07067">
    <property type="entry name" value="HP_PGM_like"/>
    <property type="match status" value="1"/>
</dbReference>
<dbReference type="InterPro" id="IPR029033">
    <property type="entry name" value="His_PPase_superfam"/>
</dbReference>
<evidence type="ECO:0000256" key="6">
    <source>
        <dbReference type="ARBA" id="ARBA00037234"/>
    </source>
</evidence>
<evidence type="ECO:0000256" key="8">
    <source>
        <dbReference type="ARBA" id="ARBA00039765"/>
    </source>
</evidence>
<dbReference type="GeneID" id="108561133"/>
<keyword evidence="4" id="KW-0472">Membrane</keyword>
<dbReference type="PANTHER" id="PTHR20935">
    <property type="entry name" value="PHOSPHOGLYCERATE MUTASE-RELATED"/>
    <property type="match status" value="1"/>
</dbReference>
<keyword evidence="13" id="KW-1185">Reference proteome</keyword>
<protein>
    <recommendedName>
        <fullName evidence="8">Serine/threonine-protein phosphatase PGAM5, mitochondrial</fullName>
        <ecNumber evidence="3">3.1.3.16</ecNumber>
    </recommendedName>
    <alternativeName>
        <fullName evidence="10">Phosphoglycerate mutase family member 5 homolog</fullName>
    </alternativeName>
    <alternativeName>
        <fullName evidence="9">Serine/threonine-protein phosphatase Pgam5, mitochondrial</fullName>
    </alternativeName>
</protein>
<comment type="function">
    <text evidence="6">Displays phosphatase activity for serine/threonine residues, and dephosphorylates and activates Pk92B kinase. Has apparently no phosphoglycerate mutase activity.</text>
</comment>
<comment type="subunit">
    <text evidence="7">Interacts with Pk92B/ASK1.</text>
</comment>
<evidence type="ECO:0000256" key="11">
    <source>
        <dbReference type="ARBA" id="ARBA00047761"/>
    </source>
</evidence>
<evidence type="ECO:0000313" key="14">
    <source>
        <dbReference type="RefSeq" id="XP_017774429.1"/>
    </source>
</evidence>
<evidence type="ECO:0000256" key="9">
    <source>
        <dbReference type="ARBA" id="ARBA00040722"/>
    </source>
</evidence>
<reference evidence="14 15" key="1">
    <citation type="submission" date="2025-05" db="UniProtKB">
        <authorList>
            <consortium name="RefSeq"/>
        </authorList>
    </citation>
    <scope>IDENTIFICATION</scope>
    <source>
        <tissue evidence="14 15">Whole Larva</tissue>
    </source>
</reference>
<evidence type="ECO:0000256" key="3">
    <source>
        <dbReference type="ARBA" id="ARBA00013081"/>
    </source>
</evidence>
<keyword evidence="4" id="KW-1000">Mitochondrion outer membrane</keyword>
<evidence type="ECO:0000256" key="7">
    <source>
        <dbReference type="ARBA" id="ARBA00038605"/>
    </source>
</evidence>
<evidence type="ECO:0000256" key="5">
    <source>
        <dbReference type="ARBA" id="ARBA00022801"/>
    </source>
</evidence>
<evidence type="ECO:0000256" key="10">
    <source>
        <dbReference type="ARBA" id="ARBA00042520"/>
    </source>
</evidence>
<keyword evidence="5" id="KW-0378">Hydrolase</keyword>